<evidence type="ECO:0000259" key="2">
    <source>
        <dbReference type="Pfam" id="PF13581"/>
    </source>
</evidence>
<dbReference type="Gene3D" id="3.30.565.10">
    <property type="entry name" value="Histidine kinase-like ATPase, C-terminal domain"/>
    <property type="match status" value="1"/>
</dbReference>
<keyword evidence="4" id="KW-1185">Reference proteome</keyword>
<dbReference type="PANTHER" id="PTHR35526:SF6">
    <property type="entry name" value="SLR1861 PROTEIN"/>
    <property type="match status" value="1"/>
</dbReference>
<evidence type="ECO:0000256" key="1">
    <source>
        <dbReference type="ARBA" id="ARBA00022527"/>
    </source>
</evidence>
<keyword evidence="3" id="KW-0067">ATP-binding</keyword>
<dbReference type="RefSeq" id="WP_152215092.1">
    <property type="nucleotide sequence ID" value="NZ_JBAQYD010000349.1"/>
</dbReference>
<dbReference type="AlphaFoldDB" id="A0A6N6VMX9"/>
<reference evidence="3 4" key="1">
    <citation type="submission" date="2019-09" db="EMBL/GenBank/DDBJ databases">
        <title>Parvibaculum sedimenti sp. nov., isolated from sediment.</title>
        <authorList>
            <person name="Wang Y."/>
        </authorList>
    </citation>
    <scope>NUCLEOTIDE SEQUENCE [LARGE SCALE GENOMIC DNA]</scope>
    <source>
        <strain evidence="3 4">HXT-9</strain>
    </source>
</reference>
<dbReference type="InterPro" id="IPR050267">
    <property type="entry name" value="Anti-sigma-factor_SerPK"/>
</dbReference>
<protein>
    <submittedName>
        <fullName evidence="3">ATP-binding protein</fullName>
    </submittedName>
</protein>
<dbReference type="InterPro" id="IPR036890">
    <property type="entry name" value="HATPase_C_sf"/>
</dbReference>
<dbReference type="GO" id="GO:0004674">
    <property type="term" value="F:protein serine/threonine kinase activity"/>
    <property type="evidence" value="ECO:0007669"/>
    <property type="project" value="UniProtKB-KW"/>
</dbReference>
<dbReference type="Pfam" id="PF13581">
    <property type="entry name" value="HATPase_c_2"/>
    <property type="match status" value="1"/>
</dbReference>
<dbReference type="SUPFAM" id="SSF55874">
    <property type="entry name" value="ATPase domain of HSP90 chaperone/DNA topoisomerase II/histidine kinase"/>
    <property type="match status" value="1"/>
</dbReference>
<gene>
    <name evidence="3" type="ORF">F2P47_05035</name>
</gene>
<dbReference type="GO" id="GO:0005524">
    <property type="term" value="F:ATP binding"/>
    <property type="evidence" value="ECO:0007669"/>
    <property type="project" value="UniProtKB-KW"/>
</dbReference>
<feature type="domain" description="Histidine kinase/HSP90-like ATPase" evidence="2">
    <location>
        <begin position="43"/>
        <end position="165"/>
    </location>
</feature>
<dbReference type="PANTHER" id="PTHR35526">
    <property type="entry name" value="ANTI-SIGMA-F FACTOR RSBW-RELATED"/>
    <property type="match status" value="1"/>
</dbReference>
<dbReference type="InterPro" id="IPR003594">
    <property type="entry name" value="HATPase_dom"/>
</dbReference>
<keyword evidence="1" id="KW-0808">Transferase</keyword>
<evidence type="ECO:0000313" key="4">
    <source>
        <dbReference type="Proteomes" id="UP000468901"/>
    </source>
</evidence>
<name>A0A6N6VMX9_9HYPH</name>
<dbReference type="EMBL" id="WESC01000004">
    <property type="protein sequence ID" value="KAB7741118.1"/>
    <property type="molecule type" value="Genomic_DNA"/>
</dbReference>
<keyword evidence="3" id="KW-0547">Nucleotide-binding</keyword>
<keyword evidence="1" id="KW-0723">Serine/threonine-protein kinase</keyword>
<sequence length="172" mass="18761">MTEKGRMLRDIGSNAAPGAMVAQTSCSGAVFLSDKIEMALRNDISEVGRVLDAIEAFGEAHGLSPKAIFRLNLALDELITNIVSYAFEGHSECHIELTVELRDGVIEALLIDNGKPFNPVDAELPELGEGLDERRIGGLGIKLVRTHMDRLDYSREGGFNRLQMHMNLNAVG</sequence>
<proteinExistence type="predicted"/>
<organism evidence="3 4">
    <name type="scientific">Parvibaculum sedimenti</name>
    <dbReference type="NCBI Taxonomy" id="2608632"/>
    <lineage>
        <taxon>Bacteria</taxon>
        <taxon>Pseudomonadati</taxon>
        <taxon>Pseudomonadota</taxon>
        <taxon>Alphaproteobacteria</taxon>
        <taxon>Hyphomicrobiales</taxon>
        <taxon>Parvibaculaceae</taxon>
        <taxon>Parvibaculum</taxon>
    </lineage>
</organism>
<accession>A0A6N6VMX9</accession>
<dbReference type="Proteomes" id="UP000468901">
    <property type="component" value="Unassembled WGS sequence"/>
</dbReference>
<evidence type="ECO:0000313" key="3">
    <source>
        <dbReference type="EMBL" id="KAB7741118.1"/>
    </source>
</evidence>
<keyword evidence="1" id="KW-0418">Kinase</keyword>
<dbReference type="CDD" id="cd16936">
    <property type="entry name" value="HATPase_RsbW-like"/>
    <property type="match status" value="1"/>
</dbReference>
<comment type="caution">
    <text evidence="3">The sequence shown here is derived from an EMBL/GenBank/DDBJ whole genome shotgun (WGS) entry which is preliminary data.</text>
</comment>